<comment type="caution">
    <text evidence="1">The sequence shown here is derived from an EMBL/GenBank/DDBJ whole genome shotgun (WGS) entry which is preliminary data.</text>
</comment>
<gene>
    <name evidence="1" type="ORF">OIU77_023544</name>
</gene>
<dbReference type="PANTHER" id="PTHR42698:SF1">
    <property type="entry name" value="GTPASE ERA, MITOCHONDRIAL"/>
    <property type="match status" value="1"/>
</dbReference>
<organism evidence="1 2">
    <name type="scientific">Salix suchowensis</name>
    <dbReference type="NCBI Taxonomy" id="1278906"/>
    <lineage>
        <taxon>Eukaryota</taxon>
        <taxon>Viridiplantae</taxon>
        <taxon>Streptophyta</taxon>
        <taxon>Embryophyta</taxon>
        <taxon>Tracheophyta</taxon>
        <taxon>Spermatophyta</taxon>
        <taxon>Magnoliopsida</taxon>
        <taxon>eudicotyledons</taxon>
        <taxon>Gunneridae</taxon>
        <taxon>Pentapetalae</taxon>
        <taxon>rosids</taxon>
        <taxon>fabids</taxon>
        <taxon>Malpighiales</taxon>
        <taxon>Salicaceae</taxon>
        <taxon>Saliceae</taxon>
        <taxon>Salix</taxon>
    </lineage>
</organism>
<dbReference type="Proteomes" id="UP001141253">
    <property type="component" value="Chromosome 1"/>
</dbReference>
<evidence type="ECO:0000313" key="2">
    <source>
        <dbReference type="Proteomes" id="UP001141253"/>
    </source>
</evidence>
<sequence>MQCFFDTPGLMVNNRGYPYKDMKTRVESAWSSVDLYDVLMVIFDVHRHLT</sequence>
<feature type="non-terminal residue" evidence="1">
    <location>
        <position position="50"/>
    </location>
</feature>
<name>A0ABQ9C4A7_9ROSI</name>
<proteinExistence type="predicted"/>
<protein>
    <submittedName>
        <fullName evidence="1">Uncharacterized protein</fullName>
    </submittedName>
</protein>
<evidence type="ECO:0000313" key="1">
    <source>
        <dbReference type="EMBL" id="KAJ6394341.1"/>
    </source>
</evidence>
<reference evidence="1" key="2">
    <citation type="journal article" date="2023" name="Int. J. Mol. Sci.">
        <title>De Novo Assembly and Annotation of 11 Diverse Shrub Willow (Salix) Genomes Reveals Novel Gene Organization in Sex-Linked Regions.</title>
        <authorList>
            <person name="Hyden B."/>
            <person name="Feng K."/>
            <person name="Yates T.B."/>
            <person name="Jawdy S."/>
            <person name="Cereghino C."/>
            <person name="Smart L.B."/>
            <person name="Muchero W."/>
        </authorList>
    </citation>
    <scope>NUCLEOTIDE SEQUENCE</scope>
    <source>
        <tissue evidence="1">Shoot tip</tissue>
    </source>
</reference>
<reference evidence="1" key="1">
    <citation type="submission" date="2022-10" db="EMBL/GenBank/DDBJ databases">
        <authorList>
            <person name="Hyden B.L."/>
            <person name="Feng K."/>
            <person name="Yates T."/>
            <person name="Jawdy S."/>
            <person name="Smart L.B."/>
            <person name="Muchero W."/>
        </authorList>
    </citation>
    <scope>NUCLEOTIDE SEQUENCE</scope>
    <source>
        <tissue evidence="1">Shoot tip</tissue>
    </source>
</reference>
<accession>A0ABQ9C4A7</accession>
<keyword evidence="2" id="KW-1185">Reference proteome</keyword>
<dbReference type="PANTHER" id="PTHR42698">
    <property type="entry name" value="GTPASE ERA"/>
    <property type="match status" value="1"/>
</dbReference>
<dbReference type="EMBL" id="JAPFFI010000005">
    <property type="protein sequence ID" value="KAJ6394341.1"/>
    <property type="molecule type" value="Genomic_DNA"/>
</dbReference>
<dbReference type="InterPro" id="IPR005662">
    <property type="entry name" value="GTPase_Era-like"/>
</dbReference>